<dbReference type="Gene3D" id="3.20.20.70">
    <property type="entry name" value="Aldolase class I"/>
    <property type="match status" value="1"/>
</dbReference>
<keyword evidence="2" id="KW-1185">Reference proteome</keyword>
<dbReference type="SMART" id="SM01133">
    <property type="entry name" value="DeoC"/>
    <property type="match status" value="1"/>
</dbReference>
<dbReference type="Proteomes" id="UP001501585">
    <property type="component" value="Unassembled WGS sequence"/>
</dbReference>
<dbReference type="PANTHER" id="PTHR47916:SF1">
    <property type="entry name" value="3-HYDROXY-5-PHOSPHONOOXYPENTANE-2,4-DIONE THIOLASE"/>
    <property type="match status" value="1"/>
</dbReference>
<name>A0ABN2TK13_9ACTN</name>
<dbReference type="InterPro" id="IPR050456">
    <property type="entry name" value="DeoC/FbaB_aldolase"/>
</dbReference>
<dbReference type="SUPFAM" id="SSF51569">
    <property type="entry name" value="Aldolase"/>
    <property type="match status" value="1"/>
</dbReference>
<dbReference type="InterPro" id="IPR002915">
    <property type="entry name" value="DeoC/FbaB/LacD_aldolase"/>
</dbReference>
<organism evidence="1 2">
    <name type="scientific">Nocardiopsis rhodophaea</name>
    <dbReference type="NCBI Taxonomy" id="280238"/>
    <lineage>
        <taxon>Bacteria</taxon>
        <taxon>Bacillati</taxon>
        <taxon>Actinomycetota</taxon>
        <taxon>Actinomycetes</taxon>
        <taxon>Streptosporangiales</taxon>
        <taxon>Nocardiopsidaceae</taxon>
        <taxon>Nocardiopsis</taxon>
    </lineage>
</organism>
<dbReference type="InterPro" id="IPR013785">
    <property type="entry name" value="Aldolase_TIM"/>
</dbReference>
<evidence type="ECO:0008006" key="3">
    <source>
        <dbReference type="Google" id="ProtNLM"/>
    </source>
</evidence>
<evidence type="ECO:0000313" key="1">
    <source>
        <dbReference type="EMBL" id="GAA2011443.1"/>
    </source>
</evidence>
<dbReference type="Pfam" id="PF01791">
    <property type="entry name" value="DeoC"/>
    <property type="match status" value="1"/>
</dbReference>
<protein>
    <recommendedName>
        <fullName evidence="3">Fructose-bisphosphate aldolase</fullName>
    </recommendedName>
</protein>
<comment type="caution">
    <text evidence="1">The sequence shown here is derived from an EMBL/GenBank/DDBJ whole genome shotgun (WGS) entry which is preliminary data.</text>
</comment>
<reference evidence="1 2" key="1">
    <citation type="journal article" date="2019" name="Int. J. Syst. Evol. Microbiol.">
        <title>The Global Catalogue of Microorganisms (GCM) 10K type strain sequencing project: providing services to taxonomists for standard genome sequencing and annotation.</title>
        <authorList>
            <consortium name="The Broad Institute Genomics Platform"/>
            <consortium name="The Broad Institute Genome Sequencing Center for Infectious Disease"/>
            <person name="Wu L."/>
            <person name="Ma J."/>
        </authorList>
    </citation>
    <scope>NUCLEOTIDE SEQUENCE [LARGE SCALE GENOMIC DNA]</scope>
    <source>
        <strain evidence="1 2">JCM 15313</strain>
    </source>
</reference>
<proteinExistence type="predicted"/>
<dbReference type="EMBL" id="BAAAPC010000023">
    <property type="protein sequence ID" value="GAA2011443.1"/>
    <property type="molecule type" value="Genomic_DNA"/>
</dbReference>
<evidence type="ECO:0000313" key="2">
    <source>
        <dbReference type="Proteomes" id="UP001501585"/>
    </source>
</evidence>
<sequence>MSLIVHLSASTVHAPDPDAKYLVADVEESLRLGADAVSVHVNIGSDGERRQIADMAVVAEACDRWNVPLLAMMYPRGPQISNPRKAELVAHAVSLAADLGADVVKTVCAETVSEMQDITDLSPIPVVVVGGPREPDEDRVLAYVEEALQGGAGGVAMGRNVFLAPDPGAMAAKVADLVHAQRRPLVDAVPTTVTRSPVPALS</sequence>
<accession>A0ABN2TK13</accession>
<dbReference type="PANTHER" id="PTHR47916">
    <property type="entry name" value="FRUCTOSE-BISPHOSPHATE ALDOLASE CLASS 1"/>
    <property type="match status" value="1"/>
</dbReference>
<gene>
    <name evidence="1" type="ORF">GCM10009799_44610</name>
</gene>